<organism evidence="1 2">
    <name type="scientific">Dictyocaulus viviparus</name>
    <name type="common">Bovine lungworm</name>
    <dbReference type="NCBI Taxonomy" id="29172"/>
    <lineage>
        <taxon>Eukaryota</taxon>
        <taxon>Metazoa</taxon>
        <taxon>Ecdysozoa</taxon>
        <taxon>Nematoda</taxon>
        <taxon>Chromadorea</taxon>
        <taxon>Rhabditida</taxon>
        <taxon>Rhabditina</taxon>
        <taxon>Rhabditomorpha</taxon>
        <taxon>Strongyloidea</taxon>
        <taxon>Metastrongylidae</taxon>
        <taxon>Dictyocaulus</taxon>
    </lineage>
</organism>
<proteinExistence type="predicted"/>
<gene>
    <name evidence="1" type="ORF">DICVIV_11184</name>
</gene>
<accession>A0A0D8XDW2</accession>
<evidence type="ECO:0000313" key="2">
    <source>
        <dbReference type="Proteomes" id="UP000053766"/>
    </source>
</evidence>
<evidence type="ECO:0000313" key="1">
    <source>
        <dbReference type="EMBL" id="KJH42820.1"/>
    </source>
</evidence>
<protein>
    <submittedName>
        <fullName evidence="1">Uncharacterized protein</fullName>
    </submittedName>
</protein>
<keyword evidence="2" id="KW-1185">Reference proteome</keyword>
<sequence length="141" mass="15572">MNYFSQIYGFPQGFPFNYGYQNPFFGGSYQGGVFSPNWAASLAEQIKDATKNARTEGITTVNGITIITMFIGGKRYSAQLPPYSSVTTQSYINYNNERQPIEEVIIIINGDVTVYRTVGGRTIVTDGNGNVRSDGGPFHIF</sequence>
<dbReference type="Proteomes" id="UP000053766">
    <property type="component" value="Unassembled WGS sequence"/>
</dbReference>
<name>A0A0D8XDW2_DICVI</name>
<dbReference type="EMBL" id="KN716621">
    <property type="protein sequence ID" value="KJH42820.1"/>
    <property type="molecule type" value="Genomic_DNA"/>
</dbReference>
<reference evidence="1 2" key="1">
    <citation type="submission" date="2013-11" db="EMBL/GenBank/DDBJ databases">
        <title>Draft genome of the bovine lungworm Dictyocaulus viviparus.</title>
        <authorList>
            <person name="Mitreva M."/>
        </authorList>
    </citation>
    <scope>NUCLEOTIDE SEQUENCE [LARGE SCALE GENOMIC DNA]</scope>
    <source>
        <strain evidence="1 2">HannoverDv2000</strain>
    </source>
</reference>
<reference evidence="2" key="2">
    <citation type="journal article" date="2016" name="Sci. Rep.">
        <title>Dictyocaulus viviparus genome, variome and transcriptome elucidate lungworm biology and support future intervention.</title>
        <authorList>
            <person name="McNulty S.N."/>
            <person name="Strube C."/>
            <person name="Rosa B.A."/>
            <person name="Martin J.C."/>
            <person name="Tyagi R."/>
            <person name="Choi Y.J."/>
            <person name="Wang Q."/>
            <person name="Hallsworth Pepin K."/>
            <person name="Zhang X."/>
            <person name="Ozersky P."/>
            <person name="Wilson R.K."/>
            <person name="Sternberg P.W."/>
            <person name="Gasser R.B."/>
            <person name="Mitreva M."/>
        </authorList>
    </citation>
    <scope>NUCLEOTIDE SEQUENCE [LARGE SCALE GENOMIC DNA]</scope>
    <source>
        <strain evidence="2">HannoverDv2000</strain>
    </source>
</reference>
<dbReference type="AlphaFoldDB" id="A0A0D8XDW2"/>
<dbReference type="OrthoDB" id="5845844at2759"/>